<comment type="cofactor">
    <cofactor evidence="1">
        <name>thiamine diphosphate</name>
        <dbReference type="ChEBI" id="CHEBI:58937"/>
    </cofactor>
</comment>
<dbReference type="GO" id="GO:0005829">
    <property type="term" value="C:cytosol"/>
    <property type="evidence" value="ECO:0007669"/>
    <property type="project" value="TreeGrafter"/>
</dbReference>
<evidence type="ECO:0000313" key="5">
    <source>
        <dbReference type="EMBL" id="BBP90085.1"/>
    </source>
</evidence>
<dbReference type="Gene3D" id="3.40.50.11610">
    <property type="entry name" value="Multifunctional 2-oxoglutarate metabolism enzyme, C-terminal domain"/>
    <property type="match status" value="1"/>
</dbReference>
<evidence type="ECO:0000259" key="4">
    <source>
        <dbReference type="Pfam" id="PF16870"/>
    </source>
</evidence>
<evidence type="ECO:0000313" key="6">
    <source>
        <dbReference type="Proteomes" id="UP000464658"/>
    </source>
</evidence>
<dbReference type="InterPro" id="IPR011603">
    <property type="entry name" value="2oxoglutarate_DH_E1"/>
</dbReference>
<gene>
    <name evidence="5" type="ORF">BsIDN1_37030</name>
</gene>
<feature type="domain" description="2-oxoglutarate dehydrogenase E1 component/KDG C-terminal" evidence="4">
    <location>
        <begin position="14"/>
        <end position="76"/>
    </location>
</feature>
<protein>
    <recommendedName>
        <fullName evidence="4">2-oxoglutarate dehydrogenase E1 component/KDG C-terminal domain-containing protein</fullName>
    </recommendedName>
</protein>
<dbReference type="InterPro" id="IPR042179">
    <property type="entry name" value="KGD_C_sf"/>
</dbReference>
<dbReference type="GO" id="GO:0030976">
    <property type="term" value="F:thiamine pyrophosphate binding"/>
    <property type="evidence" value="ECO:0007669"/>
    <property type="project" value="InterPro"/>
</dbReference>
<dbReference type="Proteomes" id="UP000464658">
    <property type="component" value="Chromosome"/>
</dbReference>
<keyword evidence="2" id="KW-0560">Oxidoreductase</keyword>
<dbReference type="PANTHER" id="PTHR23152:SF4">
    <property type="entry name" value="2-OXOADIPATE DEHYDROGENASE COMPLEX COMPONENT E1"/>
    <property type="match status" value="1"/>
</dbReference>
<dbReference type="AlphaFoldDB" id="A0A5S9MB38"/>
<dbReference type="GO" id="GO:0004591">
    <property type="term" value="F:oxoglutarate dehydrogenase (succinyl-transferring) activity"/>
    <property type="evidence" value="ECO:0007669"/>
    <property type="project" value="TreeGrafter"/>
</dbReference>
<accession>A0A5S9MB38</accession>
<evidence type="ECO:0000256" key="2">
    <source>
        <dbReference type="ARBA" id="ARBA00023002"/>
    </source>
</evidence>
<dbReference type="Pfam" id="PF16870">
    <property type="entry name" value="OxoGdeHyase_C"/>
    <property type="match status" value="1"/>
</dbReference>
<evidence type="ECO:0000256" key="3">
    <source>
        <dbReference type="ARBA" id="ARBA00023052"/>
    </source>
</evidence>
<dbReference type="GO" id="GO:0006099">
    <property type="term" value="P:tricarboxylic acid cycle"/>
    <property type="evidence" value="ECO:0007669"/>
    <property type="project" value="TreeGrafter"/>
</dbReference>
<reference evidence="5 6" key="1">
    <citation type="submission" date="2019-12" db="EMBL/GenBank/DDBJ databases">
        <title>Full genome sequence of a Bacillus safensis strain isolated from commercially available natto in Indonesia.</title>
        <authorList>
            <person name="Yoshida M."/>
            <person name="Uomi M."/>
            <person name="Waturangi D."/>
            <person name="Ekaputri J.J."/>
            <person name="Setiamarga D.H.E."/>
        </authorList>
    </citation>
    <scope>NUCLEOTIDE SEQUENCE [LARGE SCALE GENOMIC DNA]</scope>
    <source>
        <strain evidence="5 6">IDN1</strain>
    </source>
</reference>
<dbReference type="InterPro" id="IPR031717">
    <property type="entry name" value="ODO-1/KGD_C"/>
</dbReference>
<sequence>MILVIVLLKWKSRKDWLHVARVEQLYPFPAKDIKGILTKLTNLEEIVWVQEEPQNMGAWGYIEPYLREIAPEKKKSTLHRPKKTFKYG</sequence>
<dbReference type="PANTHER" id="PTHR23152">
    <property type="entry name" value="2-OXOGLUTARATE DEHYDROGENASE"/>
    <property type="match status" value="1"/>
</dbReference>
<dbReference type="GO" id="GO:0045252">
    <property type="term" value="C:oxoglutarate dehydrogenase complex"/>
    <property type="evidence" value="ECO:0007669"/>
    <property type="project" value="TreeGrafter"/>
</dbReference>
<dbReference type="EMBL" id="AP021906">
    <property type="protein sequence ID" value="BBP90085.1"/>
    <property type="molecule type" value="Genomic_DNA"/>
</dbReference>
<organism evidence="5 6">
    <name type="scientific">Bacillus safensis</name>
    <dbReference type="NCBI Taxonomy" id="561879"/>
    <lineage>
        <taxon>Bacteria</taxon>
        <taxon>Bacillati</taxon>
        <taxon>Bacillota</taxon>
        <taxon>Bacilli</taxon>
        <taxon>Bacillales</taxon>
        <taxon>Bacillaceae</taxon>
        <taxon>Bacillus</taxon>
    </lineage>
</organism>
<keyword evidence="3" id="KW-0786">Thiamine pyrophosphate</keyword>
<evidence type="ECO:0000256" key="1">
    <source>
        <dbReference type="ARBA" id="ARBA00001964"/>
    </source>
</evidence>
<proteinExistence type="predicted"/>
<name>A0A5S9MB38_BACIA</name>